<feature type="compositionally biased region" description="Acidic residues" evidence="7">
    <location>
        <begin position="525"/>
        <end position="549"/>
    </location>
</feature>
<feature type="compositionally biased region" description="Basic residues" evidence="7">
    <location>
        <begin position="508"/>
        <end position="518"/>
    </location>
</feature>
<dbReference type="InterPro" id="IPR001680">
    <property type="entry name" value="WD40_rpt"/>
</dbReference>
<proteinExistence type="inferred from homology"/>
<comment type="similarity">
    <text evidence="2 6">Belongs to the WD repeat IPI3/WDR18 family.</text>
</comment>
<evidence type="ECO:0000256" key="1">
    <source>
        <dbReference type="ARBA" id="ARBA00002355"/>
    </source>
</evidence>
<evidence type="ECO:0000256" key="6">
    <source>
        <dbReference type="RuleBase" id="RU369067"/>
    </source>
</evidence>
<dbReference type="GO" id="GO:0120330">
    <property type="term" value="C:rixosome complex"/>
    <property type="evidence" value="ECO:0007669"/>
    <property type="project" value="UniProtKB-UniRule"/>
</dbReference>
<feature type="repeat" description="WD" evidence="5">
    <location>
        <begin position="120"/>
        <end position="153"/>
    </location>
</feature>
<accession>A0A6A6Z722</accession>
<dbReference type="Gene3D" id="2.130.10.10">
    <property type="entry name" value="YVTN repeat-like/Quinoprotein amine dehydrogenase"/>
    <property type="match status" value="2"/>
</dbReference>
<reference evidence="10" key="2">
    <citation type="submission" date="2020-04" db="EMBL/GenBank/DDBJ databases">
        <authorList>
            <consortium name="NCBI Genome Project"/>
        </authorList>
    </citation>
    <scope>NUCLEOTIDE SEQUENCE</scope>
    <source>
        <strain evidence="10">CBS 304.34</strain>
    </source>
</reference>
<keyword evidence="6" id="KW-0539">Nucleus</keyword>
<dbReference type="PROSITE" id="PS50082">
    <property type="entry name" value="WD_REPEATS_2"/>
    <property type="match status" value="2"/>
</dbReference>
<name>A0A6A6Z722_9PEZI</name>
<comment type="subcellular location">
    <subcellularLocation>
        <location evidence="6">Nucleus</location>
    </subcellularLocation>
</comment>
<evidence type="ECO:0000313" key="8">
    <source>
        <dbReference type="EMBL" id="KAF2816856.1"/>
    </source>
</evidence>
<keyword evidence="4" id="KW-0677">Repeat</keyword>
<dbReference type="SUPFAM" id="SSF50978">
    <property type="entry name" value="WD40 repeat-like"/>
    <property type="match status" value="1"/>
</dbReference>
<feature type="region of interest" description="Disordered" evidence="7">
    <location>
        <begin position="508"/>
        <end position="598"/>
    </location>
</feature>
<evidence type="ECO:0000313" key="9">
    <source>
        <dbReference type="Proteomes" id="UP000504636"/>
    </source>
</evidence>
<dbReference type="InterPro" id="IPR015943">
    <property type="entry name" value="WD40/YVTN_repeat-like_dom_sf"/>
</dbReference>
<keyword evidence="9" id="KW-1185">Reference proteome</keyword>
<evidence type="ECO:0000256" key="3">
    <source>
        <dbReference type="ARBA" id="ARBA00022574"/>
    </source>
</evidence>
<dbReference type="PANTHER" id="PTHR18763">
    <property type="entry name" value="WD-REPEAT PROTEIN 18"/>
    <property type="match status" value="1"/>
</dbReference>
<keyword evidence="3 5" id="KW-0853">WD repeat</keyword>
<feature type="region of interest" description="Disordered" evidence="7">
    <location>
        <begin position="264"/>
        <end position="283"/>
    </location>
</feature>
<evidence type="ECO:0000256" key="2">
    <source>
        <dbReference type="ARBA" id="ARBA00010143"/>
    </source>
</evidence>
<comment type="function">
    <text evidence="1 6">Component of the RIX1 complex required for processing of ITS2 sequences from 35S pre-rRNA.</text>
</comment>
<dbReference type="PANTHER" id="PTHR18763:SF0">
    <property type="entry name" value="WD REPEAT-CONTAINING PROTEIN 18"/>
    <property type="match status" value="1"/>
</dbReference>
<dbReference type="GO" id="GO:0005656">
    <property type="term" value="C:nuclear pre-replicative complex"/>
    <property type="evidence" value="ECO:0007669"/>
    <property type="project" value="TreeGrafter"/>
</dbReference>
<evidence type="ECO:0000256" key="7">
    <source>
        <dbReference type="SAM" id="MobiDB-lite"/>
    </source>
</evidence>
<evidence type="ECO:0000256" key="4">
    <source>
        <dbReference type="ARBA" id="ARBA00022737"/>
    </source>
</evidence>
<keyword evidence="6" id="KW-0698">rRNA processing</keyword>
<dbReference type="FunFam" id="2.130.10.10:FF:000929">
    <property type="entry name" value="Ribosomal assembly complex component Ipi3"/>
    <property type="match status" value="1"/>
</dbReference>
<evidence type="ECO:0000256" key="5">
    <source>
        <dbReference type="PROSITE-ProRule" id="PRU00221"/>
    </source>
</evidence>
<dbReference type="OrthoDB" id="756370at2759"/>
<reference evidence="10" key="3">
    <citation type="submission" date="2025-04" db="UniProtKB">
        <authorList>
            <consortium name="RefSeq"/>
        </authorList>
    </citation>
    <scope>IDENTIFICATION</scope>
    <source>
        <strain evidence="10">CBS 304.34</strain>
    </source>
</reference>
<feature type="compositionally biased region" description="Basic and acidic residues" evidence="7">
    <location>
        <begin position="562"/>
        <end position="592"/>
    </location>
</feature>
<dbReference type="Proteomes" id="UP000504636">
    <property type="component" value="Unplaced"/>
</dbReference>
<evidence type="ECO:0000313" key="10">
    <source>
        <dbReference type="RefSeq" id="XP_033583820.1"/>
    </source>
</evidence>
<dbReference type="InterPro" id="IPR045227">
    <property type="entry name" value="WDR18/Ipi3/RID3"/>
</dbReference>
<organism evidence="8">
    <name type="scientific">Mytilinidion resinicola</name>
    <dbReference type="NCBI Taxonomy" id="574789"/>
    <lineage>
        <taxon>Eukaryota</taxon>
        <taxon>Fungi</taxon>
        <taxon>Dikarya</taxon>
        <taxon>Ascomycota</taxon>
        <taxon>Pezizomycotina</taxon>
        <taxon>Dothideomycetes</taxon>
        <taxon>Pleosporomycetidae</taxon>
        <taxon>Mytilinidiales</taxon>
        <taxon>Mytilinidiaceae</taxon>
        <taxon>Mytilinidion</taxon>
    </lineage>
</organism>
<sequence length="598" mass="63806">MLTEQFVAAIAAPSKPNTGVARDVGIFVHEFQPMAAQRAAFKKSAAPPNCIAVSATHIFAAQADKAVVHVYSREKGNQELLVPFQERIHSLALAAEDSVLLLGTEGGRILICTSRLVSTPPSHLQRVTSLAVDPTSNFFLSGSTDSQIHVWSLPALLSFAPDTSRAPLHTLSTHRGPVTALTVGHSTSSANIAVSASSDNSAIVWNYQTGTLLRTYLLEVTPQALVLDPADRAVHAAYADGSIQTIDFFAGDAVAPASATNTLHDPAHAHRPLQPPPRTRFNATSQNLGPALSISLNWDGTTLISGHESGKIASWDVAKGAYSSTLGNLPGAVTNLSFLEPTGWPETKEAKFKIPAVVKPKPDTGNGDSIIGIVPALYTMNVQLTGRLNTSISAATAEIGAPQLSLFEEALTHPSFPDELLDEGLAELAAWDGGSQNTASKSVDFLPLAPAGEEVGQTANEQLEDLKARFKKLQEIQKVTFGQITQLKQERRTWVDLEAKREARKARRRARLFAKPKGHAAAGADDNDHDEDSSDHDEVMADSEEDSGDEEVKTKKRGPHGSNDDIIGKGEESHSSEDDLGDLERSSASEKESDGDDG</sequence>
<dbReference type="AlphaFoldDB" id="A0A6A6Z722"/>
<dbReference type="EMBL" id="MU003692">
    <property type="protein sequence ID" value="KAF2816856.1"/>
    <property type="molecule type" value="Genomic_DNA"/>
</dbReference>
<dbReference type="SMART" id="SM00320">
    <property type="entry name" value="WD40"/>
    <property type="match status" value="3"/>
</dbReference>
<dbReference type="GeneID" id="54457273"/>
<protein>
    <recommendedName>
        <fullName evidence="6">Pre-rRNA-processing protein IPI3</fullName>
    </recommendedName>
</protein>
<dbReference type="PROSITE" id="PS50294">
    <property type="entry name" value="WD_REPEATS_REGION"/>
    <property type="match status" value="1"/>
</dbReference>
<dbReference type="GO" id="GO:0006261">
    <property type="term" value="P:DNA-templated DNA replication"/>
    <property type="evidence" value="ECO:0007669"/>
    <property type="project" value="TreeGrafter"/>
</dbReference>
<dbReference type="Pfam" id="PF00400">
    <property type="entry name" value="WD40"/>
    <property type="match status" value="2"/>
</dbReference>
<feature type="repeat" description="WD" evidence="5">
    <location>
        <begin position="171"/>
        <end position="215"/>
    </location>
</feature>
<dbReference type="InterPro" id="IPR036322">
    <property type="entry name" value="WD40_repeat_dom_sf"/>
</dbReference>
<comment type="subunit">
    <text evidence="6">Component of the RIX1 complex, composed of IPI1, RIX1/IPI2 and IPI3 in a 1:2:2 stoichiometry. The complex interacts (via RIX1) with MDN1 (via its hexameric AAA ATPase ring) and the pre-60S ribosome particles.</text>
</comment>
<gene>
    <name evidence="8 10" type="ORF">BDZ99DRAFT_404075</name>
</gene>
<dbReference type="GO" id="GO:0006364">
    <property type="term" value="P:rRNA processing"/>
    <property type="evidence" value="ECO:0007669"/>
    <property type="project" value="UniProtKB-UniRule"/>
</dbReference>
<reference evidence="8 10" key="1">
    <citation type="journal article" date="2020" name="Stud. Mycol.">
        <title>101 Dothideomycetes genomes: a test case for predicting lifestyles and emergence of pathogens.</title>
        <authorList>
            <person name="Haridas S."/>
            <person name="Albert R."/>
            <person name="Binder M."/>
            <person name="Bloem J."/>
            <person name="Labutti K."/>
            <person name="Salamov A."/>
            <person name="Andreopoulos B."/>
            <person name="Baker S."/>
            <person name="Barry K."/>
            <person name="Bills G."/>
            <person name="Bluhm B."/>
            <person name="Cannon C."/>
            <person name="Castanera R."/>
            <person name="Culley D."/>
            <person name="Daum C."/>
            <person name="Ezra D."/>
            <person name="Gonzalez J."/>
            <person name="Henrissat B."/>
            <person name="Kuo A."/>
            <person name="Liang C."/>
            <person name="Lipzen A."/>
            <person name="Lutzoni F."/>
            <person name="Magnuson J."/>
            <person name="Mondo S."/>
            <person name="Nolan M."/>
            <person name="Ohm R."/>
            <person name="Pangilinan J."/>
            <person name="Park H.-J."/>
            <person name="Ramirez L."/>
            <person name="Alfaro M."/>
            <person name="Sun H."/>
            <person name="Tritt A."/>
            <person name="Yoshinaga Y."/>
            <person name="Zwiers L.-H."/>
            <person name="Turgeon B."/>
            <person name="Goodwin S."/>
            <person name="Spatafora J."/>
            <person name="Crous P."/>
            <person name="Grigoriev I."/>
        </authorList>
    </citation>
    <scope>NUCLEOTIDE SEQUENCE</scope>
    <source>
        <strain evidence="8 10">CBS 304.34</strain>
    </source>
</reference>
<dbReference type="RefSeq" id="XP_033583820.1">
    <property type="nucleotide sequence ID" value="XM_033716380.1"/>
</dbReference>